<evidence type="ECO:0000313" key="6">
    <source>
        <dbReference type="Proteomes" id="UP001634007"/>
    </source>
</evidence>
<dbReference type="InterPro" id="IPR013320">
    <property type="entry name" value="ConA-like_dom_sf"/>
</dbReference>
<dbReference type="EMBL" id="JBJKBG010000004">
    <property type="protein sequence ID" value="KAL3741668.1"/>
    <property type="molecule type" value="Genomic_DNA"/>
</dbReference>
<dbReference type="GO" id="GO:0030246">
    <property type="term" value="F:carbohydrate binding"/>
    <property type="evidence" value="ECO:0007669"/>
    <property type="project" value="UniProtKB-KW"/>
</dbReference>
<feature type="transmembrane region" description="Helical" evidence="3">
    <location>
        <begin position="286"/>
        <end position="309"/>
    </location>
</feature>
<keyword evidence="2" id="KW-0430">Lectin</keyword>
<dbReference type="Proteomes" id="UP001634007">
    <property type="component" value="Unassembled WGS sequence"/>
</dbReference>
<name>A0ABD3KTW3_EUCGL</name>
<evidence type="ECO:0000256" key="2">
    <source>
        <dbReference type="ARBA" id="ARBA00022734"/>
    </source>
</evidence>
<dbReference type="PROSITE" id="PS00308">
    <property type="entry name" value="LECTIN_LEGUME_ALPHA"/>
    <property type="match status" value="1"/>
</dbReference>
<keyword evidence="3" id="KW-0472">Membrane</keyword>
<dbReference type="InterPro" id="IPR000985">
    <property type="entry name" value="Lectin_LegA_CS"/>
</dbReference>
<evidence type="ECO:0000313" key="5">
    <source>
        <dbReference type="EMBL" id="KAL3741668.1"/>
    </source>
</evidence>
<dbReference type="InterPro" id="IPR016363">
    <property type="entry name" value="L-lectin"/>
</dbReference>
<reference evidence="5 6" key="1">
    <citation type="submission" date="2024-11" db="EMBL/GenBank/DDBJ databases">
        <title>Chromosome-level genome assembly of Eucalyptus globulus Labill. provides insights into its genome evolution.</title>
        <authorList>
            <person name="Li X."/>
        </authorList>
    </citation>
    <scope>NUCLEOTIDE SEQUENCE [LARGE SCALE GENOMIC DNA]</scope>
    <source>
        <strain evidence="5">CL2024</strain>
        <tissue evidence="5">Fresh tender leaves</tissue>
    </source>
</reference>
<organism evidence="5 6">
    <name type="scientific">Eucalyptus globulus</name>
    <name type="common">Tasmanian blue gum</name>
    <dbReference type="NCBI Taxonomy" id="34317"/>
    <lineage>
        <taxon>Eukaryota</taxon>
        <taxon>Viridiplantae</taxon>
        <taxon>Streptophyta</taxon>
        <taxon>Embryophyta</taxon>
        <taxon>Tracheophyta</taxon>
        <taxon>Spermatophyta</taxon>
        <taxon>Magnoliopsida</taxon>
        <taxon>eudicotyledons</taxon>
        <taxon>Gunneridae</taxon>
        <taxon>Pentapetalae</taxon>
        <taxon>rosids</taxon>
        <taxon>malvids</taxon>
        <taxon>Myrtales</taxon>
        <taxon>Myrtaceae</taxon>
        <taxon>Myrtoideae</taxon>
        <taxon>Eucalypteae</taxon>
        <taxon>Eucalyptus</taxon>
    </lineage>
</organism>
<dbReference type="PANTHER" id="PTHR32401">
    <property type="entry name" value="CONCANAVALIN A-LIKE LECTIN FAMILY PROTEIN"/>
    <property type="match status" value="1"/>
</dbReference>
<keyword evidence="3" id="KW-1133">Transmembrane helix</keyword>
<keyword evidence="3" id="KW-0812">Transmembrane</keyword>
<dbReference type="SUPFAM" id="SSF49899">
    <property type="entry name" value="Concanavalin A-like lectins/glucanases"/>
    <property type="match status" value="1"/>
</dbReference>
<sequence>MELRSSNIISFKTRELQSLLILVLSLAIAFTASASSQGIDFSFQTFDNDSIRFQGDASISGNLIQLTKASQSTGWAMYHEPMRLWDKATGNMADFTTNFTFIINSQEKSKFGDGLTFFLVPEGSQIPINSSGRYLALVNPNRNPSISSTSFVAVEFDTYSNNYSGVVDPNCSQVAHVGIDLNNLTSAVFNCVDWFKDKIMSGGRINATIMYNSSMQNLSIVMIDADATGTDINSSAIYNIVNMAKYLPEWVNFGFSAATGTNFELHTLEAWEFRSNVQVAGKKSKLWLWATLGSGSFILLVLVLAFAWFRHCSKRRGT</sequence>
<feature type="domain" description="Legume lectin" evidence="4">
    <location>
        <begin position="40"/>
        <end position="284"/>
    </location>
</feature>
<evidence type="ECO:0000256" key="1">
    <source>
        <dbReference type="ARBA" id="ARBA00007606"/>
    </source>
</evidence>
<dbReference type="PANTHER" id="PTHR32401:SF49">
    <property type="entry name" value="OS10G0129200 PROTEIN"/>
    <property type="match status" value="1"/>
</dbReference>
<protein>
    <recommendedName>
        <fullName evidence="4">Legume lectin domain-containing protein</fullName>
    </recommendedName>
</protein>
<keyword evidence="6" id="KW-1185">Reference proteome</keyword>
<dbReference type="InterPro" id="IPR050258">
    <property type="entry name" value="Leguminous_Lectin"/>
</dbReference>
<dbReference type="Gene3D" id="2.60.120.200">
    <property type="match status" value="1"/>
</dbReference>
<comment type="similarity">
    <text evidence="1">Belongs to the leguminous lectin family.</text>
</comment>
<proteinExistence type="inferred from homology"/>
<dbReference type="PIRSF" id="PIRSF002690">
    <property type="entry name" value="L-type_lectin_plant"/>
    <property type="match status" value="1"/>
</dbReference>
<dbReference type="Pfam" id="PF00139">
    <property type="entry name" value="Lectin_legB"/>
    <property type="match status" value="1"/>
</dbReference>
<dbReference type="InterPro" id="IPR019825">
    <property type="entry name" value="Lectin_legB_Mn/Ca_BS"/>
</dbReference>
<dbReference type="InterPro" id="IPR001220">
    <property type="entry name" value="Legume_lectin_dom"/>
</dbReference>
<accession>A0ABD3KTW3</accession>
<comment type="caution">
    <text evidence="5">The sequence shown here is derived from an EMBL/GenBank/DDBJ whole genome shotgun (WGS) entry which is preliminary data.</text>
</comment>
<evidence type="ECO:0000256" key="3">
    <source>
        <dbReference type="SAM" id="Phobius"/>
    </source>
</evidence>
<gene>
    <name evidence="5" type="ORF">ACJRO7_017177</name>
</gene>
<dbReference type="PROSITE" id="PS00307">
    <property type="entry name" value="LECTIN_LEGUME_BETA"/>
    <property type="match status" value="1"/>
</dbReference>
<dbReference type="AlphaFoldDB" id="A0ABD3KTW3"/>
<dbReference type="CDD" id="cd06899">
    <property type="entry name" value="lectin_legume_LecRK_Arcelin_ConA"/>
    <property type="match status" value="1"/>
</dbReference>
<evidence type="ECO:0000259" key="4">
    <source>
        <dbReference type="Pfam" id="PF00139"/>
    </source>
</evidence>